<feature type="transmembrane region" description="Helical" evidence="7">
    <location>
        <begin position="53"/>
        <end position="74"/>
    </location>
</feature>
<evidence type="ECO:0000313" key="9">
    <source>
        <dbReference type="Proteomes" id="UP000588158"/>
    </source>
</evidence>
<dbReference type="AlphaFoldDB" id="A0A841AI50"/>
<dbReference type="RefSeq" id="WP_184325995.1">
    <property type="nucleotide sequence ID" value="NZ_JACHLZ010000001.1"/>
</dbReference>
<feature type="transmembrane region" description="Helical" evidence="7">
    <location>
        <begin position="179"/>
        <end position="199"/>
    </location>
</feature>
<keyword evidence="9" id="KW-1185">Reference proteome</keyword>
<organism evidence="8 9">
    <name type="scientific">Brachybacterium aquaticum</name>
    <dbReference type="NCBI Taxonomy" id="1432564"/>
    <lineage>
        <taxon>Bacteria</taxon>
        <taxon>Bacillati</taxon>
        <taxon>Actinomycetota</taxon>
        <taxon>Actinomycetes</taxon>
        <taxon>Micrococcales</taxon>
        <taxon>Dermabacteraceae</taxon>
        <taxon>Brachybacterium</taxon>
    </lineage>
</organism>
<dbReference type="InterPro" id="IPR050833">
    <property type="entry name" value="Poly_Biosynth_Transport"/>
</dbReference>
<evidence type="ECO:0000256" key="5">
    <source>
        <dbReference type="ARBA" id="ARBA00023136"/>
    </source>
</evidence>
<feature type="transmembrane region" description="Helical" evidence="7">
    <location>
        <begin position="154"/>
        <end position="173"/>
    </location>
</feature>
<name>A0A841AI50_9MICO</name>
<feature type="region of interest" description="Disordered" evidence="6">
    <location>
        <begin position="414"/>
        <end position="438"/>
    </location>
</feature>
<evidence type="ECO:0000256" key="3">
    <source>
        <dbReference type="ARBA" id="ARBA00022692"/>
    </source>
</evidence>
<feature type="transmembrane region" description="Helical" evidence="7">
    <location>
        <begin position="25"/>
        <end position="47"/>
    </location>
</feature>
<evidence type="ECO:0000256" key="1">
    <source>
        <dbReference type="ARBA" id="ARBA00004651"/>
    </source>
</evidence>
<feature type="transmembrane region" description="Helical" evidence="7">
    <location>
        <begin position="361"/>
        <end position="382"/>
    </location>
</feature>
<keyword evidence="5 7" id="KW-0472">Membrane</keyword>
<feature type="transmembrane region" description="Helical" evidence="7">
    <location>
        <begin position="125"/>
        <end position="142"/>
    </location>
</feature>
<feature type="transmembrane region" description="Helical" evidence="7">
    <location>
        <begin position="290"/>
        <end position="321"/>
    </location>
</feature>
<dbReference type="PANTHER" id="PTHR30250:SF11">
    <property type="entry name" value="O-ANTIGEN TRANSPORTER-RELATED"/>
    <property type="match status" value="1"/>
</dbReference>
<sequence>MSPTRTAPHAPRPALARLRAPLQEIGLNTIAFGIIIAIQQLLVFPGISRMTDAAGFSQVILLITLSTIVVNVIGTEASKVALIRSEAYRSKGLPWDAPRLVLLSTLVVGALLALVAVVMQVPWHLIVQYAAITVLGIVRSYATTPDKYDGKFGRVVRVHSIYAAGAVVGLLLIPWTGTAFTPFLLAEALSVIAVLVVRARHRVVAETLRRTEEFTATSRSFIGLATIALLVNAVTYLDRLTITPLIGATALAIYYSASALSSSLSLITNPMGNAMLARLGRMDTARQGQMFAQGLLLAAPLVLVCWAGSFVIALGGLLVLYPTHFEAAVPLLAPVSLAAAFSNAVALLSPLLQRFLRVRRLLWFYLPYTLVYLAAITLFSTLWGLTGFAWASALANGVLFGMYVVQIRLSSQHGRSPAGEPTPEAAPVPDPDPSSKRA</sequence>
<dbReference type="PANTHER" id="PTHR30250">
    <property type="entry name" value="PST FAMILY PREDICTED COLANIC ACID TRANSPORTER"/>
    <property type="match status" value="1"/>
</dbReference>
<evidence type="ECO:0000256" key="6">
    <source>
        <dbReference type="SAM" id="MobiDB-lite"/>
    </source>
</evidence>
<proteinExistence type="predicted"/>
<comment type="subcellular location">
    <subcellularLocation>
        <location evidence="1">Cell membrane</location>
        <topology evidence="1">Multi-pass membrane protein</topology>
    </subcellularLocation>
</comment>
<evidence type="ECO:0000313" key="8">
    <source>
        <dbReference type="EMBL" id="MBB5832718.1"/>
    </source>
</evidence>
<keyword evidence="4 7" id="KW-1133">Transmembrane helix</keyword>
<protein>
    <submittedName>
        <fullName evidence="8">O-antigen/teichoic acid export membrane protein</fullName>
    </submittedName>
</protein>
<feature type="transmembrane region" description="Helical" evidence="7">
    <location>
        <begin position="100"/>
        <end position="119"/>
    </location>
</feature>
<comment type="caution">
    <text evidence="8">The sequence shown here is derived from an EMBL/GenBank/DDBJ whole genome shotgun (WGS) entry which is preliminary data.</text>
</comment>
<accession>A0A841AI50</accession>
<dbReference type="EMBL" id="JACHLZ010000001">
    <property type="protein sequence ID" value="MBB5832718.1"/>
    <property type="molecule type" value="Genomic_DNA"/>
</dbReference>
<evidence type="ECO:0000256" key="7">
    <source>
        <dbReference type="SAM" id="Phobius"/>
    </source>
</evidence>
<evidence type="ECO:0000256" key="2">
    <source>
        <dbReference type="ARBA" id="ARBA00022475"/>
    </source>
</evidence>
<dbReference type="Proteomes" id="UP000588158">
    <property type="component" value="Unassembled WGS sequence"/>
</dbReference>
<feature type="transmembrane region" description="Helical" evidence="7">
    <location>
        <begin position="220"/>
        <end position="237"/>
    </location>
</feature>
<reference evidence="8 9" key="1">
    <citation type="submission" date="2020-08" db="EMBL/GenBank/DDBJ databases">
        <title>Sequencing the genomes of 1000 actinobacteria strains.</title>
        <authorList>
            <person name="Klenk H.-P."/>
        </authorList>
    </citation>
    <scope>NUCLEOTIDE SEQUENCE [LARGE SCALE GENOMIC DNA]</scope>
    <source>
        <strain evidence="8 9">DSM 28796</strain>
    </source>
</reference>
<keyword evidence="2" id="KW-1003">Cell membrane</keyword>
<keyword evidence="3 7" id="KW-0812">Transmembrane</keyword>
<dbReference type="GO" id="GO:0005886">
    <property type="term" value="C:plasma membrane"/>
    <property type="evidence" value="ECO:0007669"/>
    <property type="project" value="UniProtKB-SubCell"/>
</dbReference>
<evidence type="ECO:0000256" key="4">
    <source>
        <dbReference type="ARBA" id="ARBA00022989"/>
    </source>
</evidence>
<feature type="transmembrane region" description="Helical" evidence="7">
    <location>
        <begin position="243"/>
        <end position="269"/>
    </location>
</feature>
<gene>
    <name evidence="8" type="ORF">HNR70_002531</name>
</gene>
<feature type="transmembrane region" description="Helical" evidence="7">
    <location>
        <begin position="388"/>
        <end position="405"/>
    </location>
</feature>
<feature type="transmembrane region" description="Helical" evidence="7">
    <location>
        <begin position="327"/>
        <end position="349"/>
    </location>
</feature>